<evidence type="ECO:0000256" key="7">
    <source>
        <dbReference type="ARBA" id="ARBA00033135"/>
    </source>
</evidence>
<reference evidence="8 9" key="1">
    <citation type="journal article" date="2010" name="Int. J. Syst. Evol. Microbiol.">
        <title>Sphingopyxis bauzanensis sp. nov., a psychrophilic bacterium isolated from soil.</title>
        <authorList>
            <person name="Zhang D.C."/>
            <person name="Liu H.C."/>
            <person name="Xin Y.H."/>
            <person name="Zhou Y.G."/>
            <person name="Schinner F."/>
            <person name="Margesin R."/>
        </authorList>
    </citation>
    <scope>NUCLEOTIDE SEQUENCE [LARGE SCALE GENOMIC DNA]</scope>
    <source>
        <strain evidence="8 9">DSM 22271</strain>
    </source>
</reference>
<keyword evidence="5" id="KW-0804">Transcription</keyword>
<keyword evidence="4" id="KW-0805">Transcription regulation</keyword>
<dbReference type="EMBL" id="NISK01000001">
    <property type="protein sequence ID" value="OWQ99373.1"/>
    <property type="molecule type" value="Genomic_DNA"/>
</dbReference>
<protein>
    <recommendedName>
        <fullName evidence="2">Toxin CcdB</fullName>
    </recommendedName>
    <alternativeName>
        <fullName evidence="7">Cytotoxic protein CcdB</fullName>
    </alternativeName>
    <alternativeName>
        <fullName evidence="6">Protein LetD</fullName>
    </alternativeName>
</protein>
<evidence type="ECO:0000256" key="4">
    <source>
        <dbReference type="ARBA" id="ARBA00023015"/>
    </source>
</evidence>
<proteinExistence type="inferred from homology"/>
<evidence type="ECO:0000256" key="3">
    <source>
        <dbReference type="ARBA" id="ARBA00022491"/>
    </source>
</evidence>
<evidence type="ECO:0000256" key="1">
    <source>
        <dbReference type="ARBA" id="ARBA00005230"/>
    </source>
</evidence>
<evidence type="ECO:0000313" key="9">
    <source>
        <dbReference type="Proteomes" id="UP000197361"/>
    </source>
</evidence>
<dbReference type="GO" id="GO:0008657">
    <property type="term" value="F:DNA topoisomerase type II (double strand cut, ATP-hydrolyzing) inhibitor activity"/>
    <property type="evidence" value="ECO:0007669"/>
    <property type="project" value="InterPro"/>
</dbReference>
<dbReference type="OrthoDB" id="9813510at2"/>
<dbReference type="Pfam" id="PF01845">
    <property type="entry name" value="CcdB"/>
    <property type="match status" value="1"/>
</dbReference>
<sequence>MAQFDVHRSPHDGALLLDCQADLFGHFGTRFVIPLLPSEGKPKMDRLHPVFAISGEQHLLATPLASAVGIDDLGPKIASLADQRYEILNALDMLLAGY</sequence>
<dbReference type="Proteomes" id="UP000197361">
    <property type="component" value="Unassembled WGS sequence"/>
</dbReference>
<keyword evidence="9" id="KW-1185">Reference proteome</keyword>
<gene>
    <name evidence="8" type="ORF">CDQ92_04290</name>
</gene>
<keyword evidence="3" id="KW-0678">Repressor</keyword>
<comment type="caution">
    <text evidence="8">The sequence shown here is derived from an EMBL/GenBank/DDBJ whole genome shotgun (WGS) entry which is preliminary data.</text>
</comment>
<dbReference type="SUPFAM" id="SSF50118">
    <property type="entry name" value="Cell growth inhibitor/plasmid maintenance toxic component"/>
    <property type="match status" value="1"/>
</dbReference>
<organism evidence="8 9">
    <name type="scientific">Sphingopyxis bauzanensis</name>
    <dbReference type="NCBI Taxonomy" id="651663"/>
    <lineage>
        <taxon>Bacteria</taxon>
        <taxon>Pseudomonadati</taxon>
        <taxon>Pseudomonadota</taxon>
        <taxon>Alphaproteobacteria</taxon>
        <taxon>Sphingomonadales</taxon>
        <taxon>Sphingomonadaceae</taxon>
        <taxon>Sphingopyxis</taxon>
    </lineage>
</organism>
<comment type="similarity">
    <text evidence="1">Belongs to the CcdB toxin family.</text>
</comment>
<evidence type="ECO:0000313" key="8">
    <source>
        <dbReference type="EMBL" id="OWQ99373.1"/>
    </source>
</evidence>
<dbReference type="AlphaFoldDB" id="A0A246K1I1"/>
<evidence type="ECO:0000256" key="2">
    <source>
        <dbReference type="ARBA" id="ARBA00015075"/>
    </source>
</evidence>
<dbReference type="InterPro" id="IPR011067">
    <property type="entry name" value="Plasmid_toxin/cell-grow_inhib"/>
</dbReference>
<dbReference type="Gene3D" id="2.30.30.110">
    <property type="match status" value="1"/>
</dbReference>
<dbReference type="RefSeq" id="WP_088440117.1">
    <property type="nucleotide sequence ID" value="NZ_BMMC01000001.1"/>
</dbReference>
<dbReference type="GO" id="GO:0006276">
    <property type="term" value="P:plasmid maintenance"/>
    <property type="evidence" value="ECO:0007669"/>
    <property type="project" value="InterPro"/>
</dbReference>
<evidence type="ECO:0000256" key="6">
    <source>
        <dbReference type="ARBA" id="ARBA00029628"/>
    </source>
</evidence>
<evidence type="ECO:0000256" key="5">
    <source>
        <dbReference type="ARBA" id="ARBA00023163"/>
    </source>
</evidence>
<name>A0A246K1I1_9SPHN</name>
<dbReference type="InterPro" id="IPR002712">
    <property type="entry name" value="CcdB"/>
</dbReference>
<accession>A0A246K1I1</accession>